<dbReference type="GO" id="GO:0003779">
    <property type="term" value="F:actin binding"/>
    <property type="evidence" value="ECO:0007669"/>
    <property type="project" value="UniProtKB-KW"/>
</dbReference>
<accession>A0A7K6X078</accession>
<protein>
    <recommendedName>
        <fullName evidence="5">Profilin</fullName>
    </recommendedName>
</protein>
<dbReference type="Proteomes" id="UP000516988">
    <property type="component" value="Unassembled WGS sequence"/>
</dbReference>
<comment type="subcellular location">
    <subcellularLocation>
        <location evidence="1">Cytoplasm</location>
        <location evidence="1">Cytoskeleton</location>
    </subcellularLocation>
</comment>
<evidence type="ECO:0000256" key="5">
    <source>
        <dbReference type="RuleBase" id="RU003909"/>
    </source>
</evidence>
<dbReference type="OrthoDB" id="421374at2759"/>
<dbReference type="InterPro" id="IPR048278">
    <property type="entry name" value="PFN"/>
</dbReference>
<evidence type="ECO:0000256" key="2">
    <source>
        <dbReference type="ARBA" id="ARBA00010058"/>
    </source>
</evidence>
<evidence type="ECO:0000256" key="1">
    <source>
        <dbReference type="ARBA" id="ARBA00004245"/>
    </source>
</evidence>
<dbReference type="SMART" id="SM00392">
    <property type="entry name" value="PROF"/>
    <property type="match status" value="1"/>
</dbReference>
<dbReference type="Gene3D" id="3.30.450.30">
    <property type="entry name" value="Dynein light chain 2a, cytoplasmic"/>
    <property type="match status" value="1"/>
</dbReference>
<name>A0A7K6X078_STECA</name>
<evidence type="ECO:0000256" key="4">
    <source>
        <dbReference type="ARBA" id="ARBA00023212"/>
    </source>
</evidence>
<dbReference type="EMBL" id="VZSC01019431">
    <property type="protein sequence ID" value="NWX52671.1"/>
    <property type="molecule type" value="Genomic_DNA"/>
</dbReference>
<feature type="non-terminal residue" evidence="6">
    <location>
        <position position="134"/>
    </location>
</feature>
<keyword evidence="3" id="KW-0963">Cytoplasm</keyword>
<keyword evidence="5" id="KW-0009">Actin-binding</keyword>
<dbReference type="AlphaFoldDB" id="A0A7K6X078"/>
<reference evidence="6 7" key="1">
    <citation type="submission" date="2019-09" db="EMBL/GenBank/DDBJ databases">
        <title>Bird 10,000 Genomes (B10K) Project - Family phase.</title>
        <authorList>
            <person name="Zhang G."/>
        </authorList>
    </citation>
    <scope>NUCLEOTIDE SEQUENCE [LARGE SCALE GENOMIC DNA]</scope>
    <source>
        <strain evidence="6">OUT-0004</strain>
    </source>
</reference>
<dbReference type="GO" id="GO:0030833">
    <property type="term" value="P:regulation of actin filament polymerization"/>
    <property type="evidence" value="ECO:0007669"/>
    <property type="project" value="TreeGrafter"/>
</dbReference>
<gene>
    <name evidence="6" type="primary">Pfn3</name>
    <name evidence="6" type="ORF">STECAR_R13986</name>
</gene>
<evidence type="ECO:0000313" key="7">
    <source>
        <dbReference type="Proteomes" id="UP000516988"/>
    </source>
</evidence>
<dbReference type="InterPro" id="IPR036140">
    <property type="entry name" value="PFN_sf"/>
</dbReference>
<dbReference type="GO" id="GO:0005737">
    <property type="term" value="C:cytoplasm"/>
    <property type="evidence" value="ECO:0007669"/>
    <property type="project" value="TreeGrafter"/>
</dbReference>
<feature type="non-terminal residue" evidence="6">
    <location>
        <position position="1"/>
    </location>
</feature>
<keyword evidence="4" id="KW-0206">Cytoskeleton</keyword>
<sequence length="134" mass="14233">MDYWKYGIKGILADRNVEGAAILGLSDKKCVWAAKPGRLLAAISPQEVSLITGQDQKTFLLTGITVAGEKCSAIHDSLLVDEHNAMDVRSKGSDSKSICIGKTPKALIFLMGKKGAHGGALNQKVHDMIVGVEA</sequence>
<comment type="caution">
    <text evidence="6">The sequence shown here is derived from an EMBL/GenBank/DDBJ whole genome shotgun (WGS) entry which is preliminary data.</text>
</comment>
<dbReference type="PANTHER" id="PTHR13936:SF2">
    <property type="entry name" value="PROFILIN-3"/>
    <property type="match status" value="1"/>
</dbReference>
<dbReference type="Pfam" id="PF00235">
    <property type="entry name" value="Profilin"/>
    <property type="match status" value="1"/>
</dbReference>
<dbReference type="PANTHER" id="PTHR13936">
    <property type="entry name" value="PROFILIN"/>
    <property type="match status" value="1"/>
</dbReference>
<dbReference type="GO" id="GO:0005856">
    <property type="term" value="C:cytoskeleton"/>
    <property type="evidence" value="ECO:0007669"/>
    <property type="project" value="UniProtKB-SubCell"/>
</dbReference>
<dbReference type="SUPFAM" id="SSF55770">
    <property type="entry name" value="Profilin (actin-binding protein)"/>
    <property type="match status" value="1"/>
</dbReference>
<dbReference type="PRINTS" id="PR01639">
    <property type="entry name" value="PROFILINMAML"/>
</dbReference>
<proteinExistence type="inferred from homology"/>
<dbReference type="GO" id="GO:0032233">
    <property type="term" value="P:positive regulation of actin filament bundle assembly"/>
    <property type="evidence" value="ECO:0007669"/>
    <property type="project" value="TreeGrafter"/>
</dbReference>
<dbReference type="GO" id="GO:0030036">
    <property type="term" value="P:actin cytoskeleton organization"/>
    <property type="evidence" value="ECO:0007669"/>
    <property type="project" value="InterPro"/>
</dbReference>
<evidence type="ECO:0000313" key="6">
    <source>
        <dbReference type="EMBL" id="NWX52671.1"/>
    </source>
</evidence>
<evidence type="ECO:0000256" key="3">
    <source>
        <dbReference type="ARBA" id="ARBA00022490"/>
    </source>
</evidence>
<organism evidence="6 7">
    <name type="scientific">Steatornis caripensis</name>
    <name type="common">Oilbird</name>
    <dbReference type="NCBI Taxonomy" id="48435"/>
    <lineage>
        <taxon>Eukaryota</taxon>
        <taxon>Metazoa</taxon>
        <taxon>Chordata</taxon>
        <taxon>Craniata</taxon>
        <taxon>Vertebrata</taxon>
        <taxon>Euteleostomi</taxon>
        <taxon>Archelosauria</taxon>
        <taxon>Archosauria</taxon>
        <taxon>Dinosauria</taxon>
        <taxon>Saurischia</taxon>
        <taxon>Theropoda</taxon>
        <taxon>Coelurosauria</taxon>
        <taxon>Aves</taxon>
        <taxon>Neognathae</taxon>
        <taxon>Neoaves</taxon>
        <taxon>Strisores</taxon>
        <taxon>Caprimulgiformes</taxon>
        <taxon>Steatornithidae</taxon>
        <taxon>Steatornis</taxon>
    </lineage>
</organism>
<dbReference type="InterPro" id="IPR005454">
    <property type="entry name" value="Profilin1/2/3_vertebrate"/>
</dbReference>
<dbReference type="InterPro" id="IPR005455">
    <property type="entry name" value="PFN_euk"/>
</dbReference>
<comment type="similarity">
    <text evidence="2 5">Belongs to the profilin family.</text>
</comment>
<keyword evidence="7" id="KW-1185">Reference proteome</keyword>